<dbReference type="Gene3D" id="3.40.630.30">
    <property type="match status" value="1"/>
</dbReference>
<keyword evidence="3" id="KW-1185">Reference proteome</keyword>
<organism evidence="2 3">
    <name type="scientific">Chryseobacterium kimseyorum</name>
    <dbReference type="NCBI Taxonomy" id="2984028"/>
    <lineage>
        <taxon>Bacteria</taxon>
        <taxon>Pseudomonadati</taxon>
        <taxon>Bacteroidota</taxon>
        <taxon>Flavobacteriia</taxon>
        <taxon>Flavobacteriales</taxon>
        <taxon>Weeksellaceae</taxon>
        <taxon>Chryseobacterium group</taxon>
        <taxon>Chryseobacterium</taxon>
    </lineage>
</organism>
<evidence type="ECO:0000313" key="2">
    <source>
        <dbReference type="EMBL" id="MCW3167624.1"/>
    </source>
</evidence>
<sequence length="178" mass="20483">MMKQFPVLETERLILSQLKDEDIPCVVSYLQDKIFSDLTTNIPYPYGKEDAEFWIKISKEAFENNQGYTFAIRNKDEKIMGAIGIHDEGFDKAEMGYWLAKSFWNNGYVTEAAKAVIHFCFTELKYNKIFATHLPQNPASGVVMQKAGMQKEAVLKQHIKKDGVYLDVSLYSIFRNGF</sequence>
<reference evidence="2" key="1">
    <citation type="submission" date="2022-10" db="EMBL/GenBank/DDBJ databases">
        <title>Chryseobacterium babae sp. nov. isolated from the gut of the beetle Oryctes rhinoceros, and Chryseobacterium kimseyorum sp. nov., isolated from a stick insect rearing cage.</title>
        <authorList>
            <person name="Shelomi M."/>
            <person name="Han C.-J."/>
            <person name="Chen W.-M."/>
            <person name="Chen H.-K."/>
            <person name="Liaw S.-J."/>
            <person name="Muhle E."/>
            <person name="Clermont D."/>
        </authorList>
    </citation>
    <scope>NUCLEOTIDE SEQUENCE</scope>
    <source>
        <strain evidence="2">09-1422</strain>
    </source>
</reference>
<proteinExistence type="predicted"/>
<dbReference type="PANTHER" id="PTHR43792">
    <property type="entry name" value="GNAT FAMILY, PUTATIVE (AFU_ORTHOLOGUE AFUA_3G00765)-RELATED-RELATED"/>
    <property type="match status" value="1"/>
</dbReference>
<dbReference type="SUPFAM" id="SSF55729">
    <property type="entry name" value="Acyl-CoA N-acyltransferases (Nat)"/>
    <property type="match status" value="1"/>
</dbReference>
<dbReference type="InterPro" id="IPR051531">
    <property type="entry name" value="N-acetyltransferase"/>
</dbReference>
<dbReference type="InterPro" id="IPR000182">
    <property type="entry name" value="GNAT_dom"/>
</dbReference>
<dbReference type="PANTHER" id="PTHR43792:SF9">
    <property type="entry name" value="RIBOSOMAL-PROTEIN-ALANINE ACETYLTRANSFERASE"/>
    <property type="match status" value="1"/>
</dbReference>
<gene>
    <name evidence="2" type="ORF">OMO38_03700</name>
</gene>
<comment type="caution">
    <text evidence="2">The sequence shown here is derived from an EMBL/GenBank/DDBJ whole genome shotgun (WGS) entry which is preliminary data.</text>
</comment>
<dbReference type="InterPro" id="IPR016181">
    <property type="entry name" value="Acyl_CoA_acyltransferase"/>
</dbReference>
<feature type="domain" description="N-acetyltransferase" evidence="1">
    <location>
        <begin position="33"/>
        <end position="171"/>
    </location>
</feature>
<dbReference type="EMBL" id="JAPDHW010000002">
    <property type="protein sequence ID" value="MCW3167624.1"/>
    <property type="molecule type" value="Genomic_DNA"/>
</dbReference>
<evidence type="ECO:0000259" key="1">
    <source>
        <dbReference type="PROSITE" id="PS51186"/>
    </source>
</evidence>
<dbReference type="PROSITE" id="PS51186">
    <property type="entry name" value="GNAT"/>
    <property type="match status" value="1"/>
</dbReference>
<accession>A0ABT3HV39</accession>
<dbReference type="RefSeq" id="WP_264748873.1">
    <property type="nucleotide sequence ID" value="NZ_JAPDHW010000002.1"/>
</dbReference>
<protein>
    <submittedName>
        <fullName evidence="2">GNAT family N-acetyltransferase</fullName>
    </submittedName>
</protein>
<evidence type="ECO:0000313" key="3">
    <source>
        <dbReference type="Proteomes" id="UP001163731"/>
    </source>
</evidence>
<name>A0ABT3HV39_9FLAO</name>
<dbReference type="Proteomes" id="UP001163731">
    <property type="component" value="Unassembled WGS sequence"/>
</dbReference>
<dbReference type="Pfam" id="PF13302">
    <property type="entry name" value="Acetyltransf_3"/>
    <property type="match status" value="1"/>
</dbReference>